<feature type="transmembrane region" description="Helical" evidence="1">
    <location>
        <begin position="351"/>
        <end position="372"/>
    </location>
</feature>
<dbReference type="OrthoDB" id="3169698at2"/>
<feature type="transmembrane region" description="Helical" evidence="1">
    <location>
        <begin position="461"/>
        <end position="478"/>
    </location>
</feature>
<feature type="transmembrane region" description="Helical" evidence="1">
    <location>
        <begin position="234"/>
        <end position="256"/>
    </location>
</feature>
<dbReference type="RefSeq" id="WP_141787393.1">
    <property type="nucleotide sequence ID" value="NZ_BAAAKX010000013.1"/>
</dbReference>
<feature type="transmembrane region" description="Helical" evidence="1">
    <location>
        <begin position="326"/>
        <end position="345"/>
    </location>
</feature>
<feature type="transmembrane region" description="Helical" evidence="1">
    <location>
        <begin position="262"/>
        <end position="283"/>
    </location>
</feature>
<dbReference type="InterPro" id="IPR046671">
    <property type="entry name" value="DUF6541"/>
</dbReference>
<feature type="transmembrane region" description="Helical" evidence="1">
    <location>
        <begin position="498"/>
        <end position="521"/>
    </location>
</feature>
<feature type="transmembrane region" description="Helical" evidence="1">
    <location>
        <begin position="37"/>
        <end position="57"/>
    </location>
</feature>
<feature type="transmembrane region" description="Helical" evidence="1">
    <location>
        <begin position="63"/>
        <end position="89"/>
    </location>
</feature>
<evidence type="ECO:0000256" key="1">
    <source>
        <dbReference type="SAM" id="Phobius"/>
    </source>
</evidence>
<organism evidence="2 3">
    <name type="scientific">Oryzihumus leptocrescens</name>
    <dbReference type="NCBI Taxonomy" id="297536"/>
    <lineage>
        <taxon>Bacteria</taxon>
        <taxon>Bacillati</taxon>
        <taxon>Actinomycetota</taxon>
        <taxon>Actinomycetes</taxon>
        <taxon>Micrococcales</taxon>
        <taxon>Intrasporangiaceae</taxon>
        <taxon>Oryzihumus</taxon>
    </lineage>
</organism>
<keyword evidence="3" id="KW-1185">Reference proteome</keyword>
<name>A0A542ZGA5_9MICO</name>
<feature type="transmembrane region" description="Helical" evidence="1">
    <location>
        <begin position="209"/>
        <end position="227"/>
    </location>
</feature>
<accession>A0A542ZGA5</accession>
<dbReference type="Pfam" id="PF20176">
    <property type="entry name" value="DUF6541"/>
    <property type="match status" value="2"/>
</dbReference>
<feature type="transmembrane region" description="Helical" evidence="1">
    <location>
        <begin position="384"/>
        <end position="401"/>
    </location>
</feature>
<comment type="caution">
    <text evidence="2">The sequence shown here is derived from an EMBL/GenBank/DDBJ whole genome shotgun (WGS) entry which is preliminary data.</text>
</comment>
<proteinExistence type="predicted"/>
<evidence type="ECO:0000313" key="3">
    <source>
        <dbReference type="Proteomes" id="UP000319514"/>
    </source>
</evidence>
<gene>
    <name evidence="2" type="ORF">FB474_0716</name>
</gene>
<keyword evidence="1" id="KW-0472">Membrane</keyword>
<reference evidence="2 3" key="1">
    <citation type="submission" date="2019-06" db="EMBL/GenBank/DDBJ databases">
        <title>Sequencing the genomes of 1000 actinobacteria strains.</title>
        <authorList>
            <person name="Klenk H.-P."/>
        </authorList>
    </citation>
    <scope>NUCLEOTIDE SEQUENCE [LARGE SCALE GENOMIC DNA]</scope>
    <source>
        <strain evidence="2 3">DSM 18082</strain>
    </source>
</reference>
<keyword evidence="1" id="KW-0812">Transmembrane</keyword>
<feature type="transmembrane region" description="Helical" evidence="1">
    <location>
        <begin position="118"/>
        <end position="137"/>
    </location>
</feature>
<feature type="transmembrane region" description="Helical" evidence="1">
    <location>
        <begin position="6"/>
        <end position="30"/>
    </location>
</feature>
<protein>
    <submittedName>
        <fullName evidence="2">Uncharacterized protein</fullName>
    </submittedName>
</protein>
<dbReference type="Proteomes" id="UP000319514">
    <property type="component" value="Unassembled WGS sequence"/>
</dbReference>
<evidence type="ECO:0000313" key="2">
    <source>
        <dbReference type="EMBL" id="TQL59362.1"/>
    </source>
</evidence>
<dbReference type="EMBL" id="VFOQ01000001">
    <property type="protein sequence ID" value="TQL59362.1"/>
    <property type="molecule type" value="Genomic_DNA"/>
</dbReference>
<sequence>MLSPWLSFLVPAFIAAVLLILPGLVVNLCLGATGFDVLGLAPLSSLGVLAIGTLLVPTVQSRWGLGAVALATVAVAVLAIVGRLAVIWLSTRQRPIWSVVRDQERAQSRWWKLRRRTLWWFAAAAFAAALVGANFVLGVRDPGLPSQTVDAGFHYNAALSVIWSGLPDGGHVGAASGAAVTAWYPPLWHDLTALVSQTAGVNVAVGANAVGWAIGGVVWPLSMVWLCSRILPHARVITTLAIGLCCGAIGLFPYLLLSFGVLWPNVLSLAAMPAAIALGLMILRLMPRRPQADDDIFPSGRSADGATLDAAELAAVGRKDPVGPELSWWTIVYVLFIGSIGLFFAHPGAVFALGIWAGIGAIMLSVRLVQWARRQGRRQLRRSLLGLAGGWAVALGLWFAMDLVPALKSVRDFNWPEFETMNQAMGEAVTLSTNITHAHWAFGVAAIWGFLRLMKLPRLRWLVFSHAFLLFLYMLDAGSGSWLSRQLTGFWYNDPQRVAALIPLTAVPLAAVGITAAADTLGRFIGRMSAEVWGRVLSPRRALGAACVLMAVVPAVIYPNQGIGEGAGILQDRYTNLHGFNHLVTADEQEMFTKLGKQIPAGTTVLGSPFTGAQFSSIWSGHPVVIPHITSNPKPDVALVQRQFKEFTTNPEVCAAVKRLKIGAVVEDYDTFWPTDSRQKNYLGLVDLVGTPGLTPIGYGESSVAYRVGDCHA</sequence>
<feature type="transmembrane region" description="Helical" evidence="1">
    <location>
        <begin position="542"/>
        <end position="559"/>
    </location>
</feature>
<dbReference type="AlphaFoldDB" id="A0A542ZGA5"/>
<feature type="transmembrane region" description="Helical" evidence="1">
    <location>
        <begin position="437"/>
        <end position="454"/>
    </location>
</feature>
<keyword evidence="1" id="KW-1133">Transmembrane helix</keyword>